<gene>
    <name evidence="6" type="ORF">BGZ96_007410</name>
</gene>
<dbReference type="SUPFAM" id="SSF48371">
    <property type="entry name" value="ARM repeat"/>
    <property type="match status" value="2"/>
</dbReference>
<comment type="caution">
    <text evidence="6">The sequence shown here is derived from an EMBL/GenBank/DDBJ whole genome shotgun (WGS) entry which is preliminary data.</text>
</comment>
<name>A0ABQ7K0D3_9FUNG</name>
<dbReference type="InterPro" id="IPR000225">
    <property type="entry name" value="Armadillo"/>
</dbReference>
<feature type="compositionally biased region" description="Polar residues" evidence="4">
    <location>
        <begin position="1"/>
        <end position="19"/>
    </location>
</feature>
<dbReference type="SMART" id="SM00185">
    <property type="entry name" value="ARM"/>
    <property type="match status" value="5"/>
</dbReference>
<evidence type="ECO:0000256" key="2">
    <source>
        <dbReference type="ARBA" id="ARBA00022490"/>
    </source>
</evidence>
<feature type="region of interest" description="Disordered" evidence="4">
    <location>
        <begin position="498"/>
        <end position="523"/>
    </location>
</feature>
<dbReference type="Pfam" id="PF11701">
    <property type="entry name" value="UNC45-central"/>
    <property type="match status" value="1"/>
</dbReference>
<keyword evidence="3" id="KW-0802">TPR repeat</keyword>
<keyword evidence="7" id="KW-1185">Reference proteome</keyword>
<dbReference type="InterPro" id="IPR016024">
    <property type="entry name" value="ARM-type_fold"/>
</dbReference>
<dbReference type="InterPro" id="IPR024660">
    <property type="entry name" value="UCS_central_dom"/>
</dbReference>
<feature type="domain" description="UNC-45/Cro1/She4 central" evidence="5">
    <location>
        <begin position="350"/>
        <end position="492"/>
    </location>
</feature>
<dbReference type="PANTHER" id="PTHR45994">
    <property type="entry name" value="FI21225P1"/>
    <property type="match status" value="1"/>
</dbReference>
<keyword evidence="2" id="KW-0963">Cytoplasm</keyword>
<accession>A0ABQ7K0D3</accession>
<protein>
    <recommendedName>
        <fullName evidence="5">UNC-45/Cro1/She4 central domain-containing protein</fullName>
    </recommendedName>
</protein>
<reference evidence="6 7" key="1">
    <citation type="journal article" date="2020" name="Fungal Divers.">
        <title>Resolving the Mortierellaceae phylogeny through synthesis of multi-gene phylogenetics and phylogenomics.</title>
        <authorList>
            <person name="Vandepol N."/>
            <person name="Liber J."/>
            <person name="Desiro A."/>
            <person name="Na H."/>
            <person name="Kennedy M."/>
            <person name="Barry K."/>
            <person name="Grigoriev I.V."/>
            <person name="Miller A.N."/>
            <person name="O'Donnell K."/>
            <person name="Stajich J.E."/>
            <person name="Bonito G."/>
        </authorList>
    </citation>
    <scope>NUCLEOTIDE SEQUENCE [LARGE SCALE GENOMIC DNA]</scope>
    <source>
        <strain evidence="6 7">AD045</strain>
    </source>
</reference>
<feature type="region of interest" description="Disordered" evidence="4">
    <location>
        <begin position="1"/>
        <end position="27"/>
    </location>
</feature>
<dbReference type="EMBL" id="JAAAIM010000380">
    <property type="protein sequence ID" value="KAG0288889.1"/>
    <property type="molecule type" value="Genomic_DNA"/>
</dbReference>
<evidence type="ECO:0000256" key="3">
    <source>
        <dbReference type="ARBA" id="ARBA00022803"/>
    </source>
</evidence>
<organism evidence="6 7">
    <name type="scientific">Linnemannia gamsii</name>
    <dbReference type="NCBI Taxonomy" id="64522"/>
    <lineage>
        <taxon>Eukaryota</taxon>
        <taxon>Fungi</taxon>
        <taxon>Fungi incertae sedis</taxon>
        <taxon>Mucoromycota</taxon>
        <taxon>Mortierellomycotina</taxon>
        <taxon>Mortierellomycetes</taxon>
        <taxon>Mortierellales</taxon>
        <taxon>Mortierellaceae</taxon>
        <taxon>Linnemannia</taxon>
    </lineage>
</organism>
<proteinExistence type="predicted"/>
<sequence length="999" mass="107881">MESKTHSTTPITINAGTTDTHVDSPSGATTAIAKTAATTSVNQPEGPVAKETVAIVGPVAAELAQEFSVESLSAPAVKEAQGQIQTVALQMDGIRTQVGQIKDQLPGLNQQTAALIEGAEALEQMYKQIDALAIMVESVAATVQDVNTSVDQAERDLTSSALQPLQAVLETLKMAGTPFFNPASVFSRNHPFVITNANLRNIMSATIEHEEKVKELLQTLQDGQDVQPAHIADLTAAFLTAVAKASPTDNNSTVRQQQKDYLGHCHTILSKQLPTEDPTDDNTNALLQLQGAALKSLLRLVMNDVPFVDAFIYSDVLADVLRLPGTVASLISTVESSANSTPATTGPKPTRPQDLKPMAAILLSKSFETASNKDHLRDKNTEIILTDIGSDKVKIRATGFQSLHLVFQADMAIGCSILAKEGLLVELMDCIELEPEDIQITLTETLSMACADAKTRTVIGLHCSEFLKSIVMRGATNNQNLKGAAAVALTKISLSESRKDPSVGMNGLDGASKQTASNGSSNSVEEEAQLAKLFSTLLKDDKNDKSSGIQLNAVEGLAYASIQGPVKQLIISDKALLLSLFQLGEDTKNNPLKYGLIIIFNNLTAFRKRLSPEQEQMLKLKKMAGTLPKSESGRLQNQDDDPLDDEAVVNQRNITLIKLGIMPALHAIGHQASENIRQSLAQVLRNLITPPETRGLLVQQGVVRLLVPLALQQQQPQQPPASEATKTAATQALAKLTITLDPRLTFKNHRMPELVKPLIWLLESTDQLCQFESLMALTNLGSMGDEQVLSLIVQDGGIEKMENLQFSEHNLVRRAATEALCNMIFFEPVFELYSDPKQGKNKIHLMLALCDADDFMTRRAASGALAVLSTSPVVCKMIIAQTRGLEILKGLITLGVSGSQSDTDEIEAKAIEDVMSDQEAVVVDHSVAVGRMDELRHRGAECFKNLITIGGKEISEKIAAEGGIQHLAQLIQTSEHEAVRYCAMEALKAMSDQGIRLQK</sequence>
<evidence type="ECO:0000256" key="4">
    <source>
        <dbReference type="SAM" id="MobiDB-lite"/>
    </source>
</evidence>
<dbReference type="Proteomes" id="UP001194696">
    <property type="component" value="Unassembled WGS sequence"/>
</dbReference>
<evidence type="ECO:0000259" key="5">
    <source>
        <dbReference type="Pfam" id="PF11701"/>
    </source>
</evidence>
<dbReference type="InterPro" id="IPR011989">
    <property type="entry name" value="ARM-like"/>
</dbReference>
<evidence type="ECO:0000256" key="1">
    <source>
        <dbReference type="ARBA" id="ARBA00004496"/>
    </source>
</evidence>
<dbReference type="PANTHER" id="PTHR45994:SF1">
    <property type="entry name" value="FI21225P1"/>
    <property type="match status" value="1"/>
</dbReference>
<feature type="compositionally biased region" description="Polar residues" evidence="4">
    <location>
        <begin position="512"/>
        <end position="523"/>
    </location>
</feature>
<evidence type="ECO:0000313" key="6">
    <source>
        <dbReference type="EMBL" id="KAG0288889.1"/>
    </source>
</evidence>
<dbReference type="Gene3D" id="1.25.10.10">
    <property type="entry name" value="Leucine-rich Repeat Variant"/>
    <property type="match status" value="2"/>
</dbReference>
<evidence type="ECO:0000313" key="7">
    <source>
        <dbReference type="Proteomes" id="UP001194696"/>
    </source>
</evidence>
<comment type="subcellular location">
    <subcellularLocation>
        <location evidence="1">Cytoplasm</location>
    </subcellularLocation>
</comment>